<dbReference type="OrthoDB" id="329835at2759"/>
<evidence type="ECO:0000313" key="12">
    <source>
        <dbReference type="EMBL" id="KUI73152.1"/>
    </source>
</evidence>
<dbReference type="InterPro" id="IPR049552">
    <property type="entry name" value="PKS_DH_N"/>
</dbReference>
<dbReference type="PROSITE" id="PS00606">
    <property type="entry name" value="KS3_1"/>
    <property type="match status" value="1"/>
</dbReference>
<dbReference type="PROSITE" id="PS52019">
    <property type="entry name" value="PKS_MFAS_DH"/>
    <property type="match status" value="1"/>
</dbReference>
<dbReference type="InterPro" id="IPR011032">
    <property type="entry name" value="GroES-like_sf"/>
</dbReference>
<dbReference type="Pfam" id="PF21089">
    <property type="entry name" value="PKS_DH_N"/>
    <property type="match status" value="1"/>
</dbReference>
<dbReference type="SMART" id="SM00823">
    <property type="entry name" value="PKS_PP"/>
    <property type="match status" value="1"/>
</dbReference>
<dbReference type="Gene3D" id="3.40.50.720">
    <property type="entry name" value="NAD(P)-binding Rossmann-like Domain"/>
    <property type="match status" value="2"/>
</dbReference>
<accession>A0A194WA14</accession>
<dbReference type="GO" id="GO:0031177">
    <property type="term" value="F:phosphopantetheine binding"/>
    <property type="evidence" value="ECO:0007669"/>
    <property type="project" value="InterPro"/>
</dbReference>
<dbReference type="InterPro" id="IPR036291">
    <property type="entry name" value="NAD(P)-bd_dom_sf"/>
</dbReference>
<dbReference type="Gene3D" id="3.40.366.10">
    <property type="entry name" value="Malonyl-Coenzyme A Acyl Carrier Protein, domain 2"/>
    <property type="match status" value="1"/>
</dbReference>
<feature type="region of interest" description="C-terminal hotdog fold" evidence="8">
    <location>
        <begin position="1112"/>
        <end position="1259"/>
    </location>
</feature>
<reference evidence="12" key="1">
    <citation type="submission" date="2014-12" db="EMBL/GenBank/DDBJ databases">
        <title>Genome Sequence of Valsa Canker Pathogens Uncovers a Specific Adaption of Colonization on Woody Bark.</title>
        <authorList>
            <person name="Yin Z."/>
            <person name="Liu H."/>
            <person name="Gao X."/>
            <person name="Li Z."/>
            <person name="Song N."/>
            <person name="Ke X."/>
            <person name="Dai Q."/>
            <person name="Wu Y."/>
            <person name="Sun Y."/>
            <person name="Xu J.-R."/>
            <person name="Kang Z.K."/>
            <person name="Wang L."/>
            <person name="Huang L."/>
        </authorList>
    </citation>
    <scope>NUCLEOTIDE SEQUENCE [LARGE SCALE GENOMIC DNA]</scope>
    <source>
        <strain evidence="12">03-8</strain>
    </source>
</reference>
<dbReference type="PROSITE" id="PS52004">
    <property type="entry name" value="KS3_2"/>
    <property type="match status" value="1"/>
</dbReference>
<dbReference type="InterPro" id="IPR036736">
    <property type="entry name" value="ACP-like_sf"/>
</dbReference>
<dbReference type="SUPFAM" id="SSF47336">
    <property type="entry name" value="ACP-like"/>
    <property type="match status" value="1"/>
</dbReference>
<dbReference type="InterPro" id="IPR049900">
    <property type="entry name" value="PKS_mFAS_DH"/>
</dbReference>
<dbReference type="Pfam" id="PF08659">
    <property type="entry name" value="KR"/>
    <property type="match status" value="1"/>
</dbReference>
<keyword evidence="1" id="KW-0596">Phosphopantetheine</keyword>
<evidence type="ECO:0000256" key="6">
    <source>
        <dbReference type="ARBA" id="ARBA00023268"/>
    </source>
</evidence>
<evidence type="ECO:0000313" key="13">
    <source>
        <dbReference type="Proteomes" id="UP000078559"/>
    </source>
</evidence>
<dbReference type="Gene3D" id="1.10.1200.10">
    <property type="entry name" value="ACP-like"/>
    <property type="match status" value="1"/>
</dbReference>
<dbReference type="InterPro" id="IPR057326">
    <property type="entry name" value="KR_dom"/>
</dbReference>
<dbReference type="InterPro" id="IPR014031">
    <property type="entry name" value="Ketoacyl_synth_C"/>
</dbReference>
<feature type="active site" description="Proton donor; for dehydratase activity" evidence="8">
    <location>
        <position position="1177"/>
    </location>
</feature>
<dbReference type="GO" id="GO:0044550">
    <property type="term" value="P:secondary metabolite biosynthetic process"/>
    <property type="evidence" value="ECO:0007669"/>
    <property type="project" value="UniProtKB-ARBA"/>
</dbReference>
<keyword evidence="3" id="KW-0808">Transferase</keyword>
<dbReference type="InterPro" id="IPR001227">
    <property type="entry name" value="Ac_transferase_dom_sf"/>
</dbReference>
<evidence type="ECO:0000256" key="4">
    <source>
        <dbReference type="ARBA" id="ARBA00022857"/>
    </source>
</evidence>
<dbReference type="Pfam" id="PF00698">
    <property type="entry name" value="Acyl_transf_1"/>
    <property type="match status" value="1"/>
</dbReference>
<dbReference type="SMART" id="SM00827">
    <property type="entry name" value="PKS_AT"/>
    <property type="match status" value="1"/>
</dbReference>
<dbReference type="InterPro" id="IPR009081">
    <property type="entry name" value="PP-bd_ACP"/>
</dbReference>
<dbReference type="SMART" id="SM00829">
    <property type="entry name" value="PKS_ER"/>
    <property type="match status" value="1"/>
</dbReference>
<dbReference type="Pfam" id="PF23114">
    <property type="entry name" value="NAD-bd_HRPKS_sdrA"/>
    <property type="match status" value="1"/>
</dbReference>
<dbReference type="InterPro" id="IPR013968">
    <property type="entry name" value="PKS_KR"/>
</dbReference>
<dbReference type="Gene3D" id="3.30.70.3290">
    <property type="match status" value="1"/>
</dbReference>
<dbReference type="Gene3D" id="3.10.129.110">
    <property type="entry name" value="Polyketide synthase dehydratase"/>
    <property type="match status" value="1"/>
</dbReference>
<dbReference type="InterPro" id="IPR042104">
    <property type="entry name" value="PKS_dehydratase_sf"/>
</dbReference>
<dbReference type="InterPro" id="IPR056501">
    <property type="entry name" value="NAD-bd_HRPKS_sdrA"/>
</dbReference>
<dbReference type="SMART" id="SM00825">
    <property type="entry name" value="PKS_KS"/>
    <property type="match status" value="1"/>
</dbReference>
<dbReference type="PANTHER" id="PTHR43775">
    <property type="entry name" value="FATTY ACID SYNTHASE"/>
    <property type="match status" value="1"/>
</dbReference>
<dbReference type="InterPro" id="IPR014030">
    <property type="entry name" value="Ketoacyl_synth_N"/>
</dbReference>
<dbReference type="Gene3D" id="3.90.180.10">
    <property type="entry name" value="Medium-chain alcohol dehydrogenases, catalytic domain"/>
    <property type="match status" value="1"/>
</dbReference>
<dbReference type="InterPro" id="IPR016039">
    <property type="entry name" value="Thiolase-like"/>
</dbReference>
<dbReference type="InterPro" id="IPR020843">
    <property type="entry name" value="ER"/>
</dbReference>
<dbReference type="SUPFAM" id="SSF55048">
    <property type="entry name" value="Probable ACP-binding domain of malonyl-CoA ACP transacylase"/>
    <property type="match status" value="1"/>
</dbReference>
<evidence type="ECO:0000259" key="11">
    <source>
        <dbReference type="PROSITE" id="PS52019"/>
    </source>
</evidence>
<feature type="region of interest" description="N-terminal hotdog fold" evidence="8">
    <location>
        <begin position="947"/>
        <end position="1084"/>
    </location>
</feature>
<dbReference type="Gene3D" id="3.40.47.10">
    <property type="match status" value="1"/>
</dbReference>
<dbReference type="CDD" id="cd00833">
    <property type="entry name" value="PKS"/>
    <property type="match status" value="1"/>
</dbReference>
<keyword evidence="7" id="KW-0012">Acyltransferase</keyword>
<dbReference type="InterPro" id="IPR013149">
    <property type="entry name" value="ADH-like_C"/>
</dbReference>
<evidence type="ECO:0000256" key="5">
    <source>
        <dbReference type="ARBA" id="ARBA00023002"/>
    </source>
</evidence>
<dbReference type="InterPro" id="IPR016036">
    <property type="entry name" value="Malonyl_transacylase_ACP-bd"/>
</dbReference>
<sequence>MDPPMDPQPDAVMPIAIIGMACRFPGEGENVESLFEMLKKGDNAWSEFPADRVNIDGFYHPSGNRQGSIGFRGAHFLKDDIKAFDAQFFNISQTEAQAIDPQQRILLEVTYQALENAGYSKESLDLSETSVNVGTFVKDYEQVVLRDADWAPQYAATGTGAAILSNRISYQFNLRGPSQTVDTGCSASLVGVHNGCQDLRTGRSNLAIAAGVGMILTPATMMPMTALNFLGKNGKCFTFTNKAEGYGRGEGVGVVVLKRLDDAIRDNDTIRAVIRGSRVNQDGRTPGITMPSTAAQLSNIKAVYKEAGLDVNQTAYVECHGTGTPAGDPKESFAVSQAFCENRDADKPILIGSIKPNIGHLEGAAGVAGLIKAVLAVERGQITKNLYFDPSIGNPDIKFDEWKVKVPTSLTPWPMDGLRRASVNCFGFGGTNAHIILDDAGTYLAQRSLAANHRSVATTGVPLASTTKQKTFPTTQLILISSHERDGVARIASGHAPFITANSSDPHVLANYAYTMSRRSSLEFKAFIVAHSPSDLAAKLAQHENLSVHRFLPSADNPVPKLAMVFCGQGAQWHAMGRELTAFEPFSNSLVGASKYLSKIVGSDFDLLQELRHEDPALSRINEPKFAQPATTAIQVALVDLLKASQICPLAVVGHSSGEIAAAYAAGFITREDAWLIAFRRGEHAHSLQYLYPSVKGRMMAVGLSAVQAQNYICRVRPGSVVVACENSPVSVTISGDEDQVLEIAQMMASDGVFHKLLAVTTAYHSHHMRLVEDAYRQSLDGVKAITNAQGPRMFSSVTGEEITASEVGPEYWAKNLTSPVLFNQAFSAMYKAIKPEFVVEISPAVTLNRPVQEIMKFIAPKKAAKGLPCLPLLKRDTHACTTALEALGDIWARGHPADFSWVWRSKEGLLPQLLIDLPPYPFNHSKAYWFESHLGVALRLRKHGREDLIGAPLAESSPQDPRWRGFFRLEENPWLSDHQVQKTIIYPAAGLLTMALEAARQCSDPHLLVDKYQICNFNIAKPVIIPAGQHGLEHVLNAKLLKIPSPDTTHGMAVYSFSLMTKTEHGPWQENADGQFKILYRGKASDEPIEHNIYQGRDCRDTYLQLRGDCTKTINPRPFYEKLDGIGMNYGPLFQNIVALAHNQNSCTSVVRIPDTKSKMPAQFEYDHLIHPATLDAMFQTVFAVGDESMVPSCIRQISFSPAMLRGAGAEFHGYATAQRRGFREAIADIVMSDETFSKPMVVVKGMEFIKLASSGESGYLPSNRQLCSEIVWKELQSIWPGIDNVFTVNDGAPTLLLLPDGNLTEMMSHLAQCFALPNVEPVRLSQLTLQHTSKFCISLVEIDQALLFNMSPRAFDTIRLLLKATPGLLWVTTGAQKTAEMPAMAPFHGLARTIRSEDSSKRIITLDLGAIQNLAEIKVSALGIQTVFNKSFVKPDLMEIQEVEYSLRDGKLFGARLYPLQAINDIIEKGQDHVVHVNTLSLEDVKEPLKLAVGKIGDIDSTYFEAYATDNQVLGANEVRIAVELTNLYQLDLETILGRSSEGQLGVDVIGTVSETGASVTDLPVGSLVVALAKDTFRTSVTVDRVFVHQLHDRTSIRGLSPSALVAAYHRLNNIGGLSSGDTVLIHCAVGPFGDAAIRVAKMLGATIFAGASASAHYSVLHEYYGLPLEHIIDMTNDSFPDQLMHLTAGNGVDYIFSPTPDHLEQSAQCIADNGHIFLLSNATMSKAVITPRHANVSIHKFDLFDIAKKRPRVIAKAWAEVLQLVLSGQLGQPSPCLVREERVEHLDQLWESMTVEPGRHLNTVTFTDNSLVRVGKNPLGSAALDPNGTYVLVGGLGGLGKAVAGLMADRGARNLLFLSRSGAKTPEDLAFLQSLAERGINALALAVDICDEDGLRQSLAHANVPTIKGAVQCAAVIADAVWETMSYEDWMAATRPKMLGSMNLHNVLPGNMDFFIFLSSASGVIGNRGQGNYAAGNCFQDALARHRTSLGMKNSVSIDLGPVMGAGMLENDEKTLAILKASGFFMVMLDNFLFLVERAMVGGGDFLHLPAQVVTGVGTGGLILQNQVSDPYWTETKMFEVLNQLDLPSLPTDNSPSATPSQQSMSTAISSQGSGKALLMALKSADSPDEAAETVLAGCIEYLSTSLGMAPEDMDADKSLTAYGVDSLVTSSFRSWIFKNVGVKVNDMEVIGAASIMELARGIAEKGGYGGHGV</sequence>
<dbReference type="SMART" id="SM00822">
    <property type="entry name" value="PKS_KR"/>
    <property type="match status" value="1"/>
</dbReference>
<evidence type="ECO:0000256" key="7">
    <source>
        <dbReference type="ARBA" id="ARBA00023315"/>
    </source>
</evidence>
<dbReference type="Proteomes" id="UP000078559">
    <property type="component" value="Chromosome 10"/>
</dbReference>
<feature type="domain" description="Ketosynthase family 3 (KS3)" evidence="10">
    <location>
        <begin position="12"/>
        <end position="439"/>
    </location>
</feature>
<name>A0A194WA14_CYTMA</name>
<feature type="domain" description="PKS/mFAS DH" evidence="11">
    <location>
        <begin position="947"/>
        <end position="1259"/>
    </location>
</feature>
<organism evidence="12 13">
    <name type="scientific">Cytospora mali</name>
    <name type="common">Apple Valsa canker fungus</name>
    <name type="synonym">Valsa mali</name>
    <dbReference type="NCBI Taxonomy" id="578113"/>
    <lineage>
        <taxon>Eukaryota</taxon>
        <taxon>Fungi</taxon>
        <taxon>Dikarya</taxon>
        <taxon>Ascomycota</taxon>
        <taxon>Pezizomycotina</taxon>
        <taxon>Sordariomycetes</taxon>
        <taxon>Sordariomycetidae</taxon>
        <taxon>Diaporthales</taxon>
        <taxon>Cytosporaceae</taxon>
        <taxon>Cytospora</taxon>
    </lineage>
</organism>
<dbReference type="InterPro" id="IPR049551">
    <property type="entry name" value="PKS_DH_C"/>
</dbReference>
<dbReference type="Pfam" id="PF00107">
    <property type="entry name" value="ADH_zinc_N"/>
    <property type="match status" value="1"/>
</dbReference>
<feature type="domain" description="Carrier" evidence="9">
    <location>
        <begin position="2133"/>
        <end position="2210"/>
    </location>
</feature>
<evidence type="ECO:0000259" key="10">
    <source>
        <dbReference type="PROSITE" id="PS52004"/>
    </source>
</evidence>
<dbReference type="InterPro" id="IPR050091">
    <property type="entry name" value="PKS_NRPS_Biosynth_Enz"/>
</dbReference>
<evidence type="ECO:0000259" key="9">
    <source>
        <dbReference type="PROSITE" id="PS50075"/>
    </source>
</evidence>
<dbReference type="Pfam" id="PF00550">
    <property type="entry name" value="PP-binding"/>
    <property type="match status" value="1"/>
</dbReference>
<keyword evidence="5" id="KW-0560">Oxidoreductase</keyword>
<evidence type="ECO:0000256" key="8">
    <source>
        <dbReference type="PROSITE-ProRule" id="PRU01363"/>
    </source>
</evidence>
<keyword evidence="13" id="KW-1185">Reference proteome</keyword>
<dbReference type="SMART" id="SM00826">
    <property type="entry name" value="PKS_DH"/>
    <property type="match status" value="1"/>
</dbReference>
<keyword evidence="4" id="KW-0521">NADP</keyword>
<evidence type="ECO:0000256" key="2">
    <source>
        <dbReference type="ARBA" id="ARBA00022553"/>
    </source>
</evidence>
<proteinExistence type="predicted"/>
<gene>
    <name evidence="12" type="ORF">VM1G_09000</name>
</gene>
<dbReference type="Pfam" id="PF00109">
    <property type="entry name" value="ketoacyl-synt"/>
    <property type="match status" value="1"/>
</dbReference>
<dbReference type="Pfam" id="PF14765">
    <property type="entry name" value="PS-DH"/>
    <property type="match status" value="1"/>
</dbReference>
<dbReference type="SUPFAM" id="SSF53901">
    <property type="entry name" value="Thiolase-like"/>
    <property type="match status" value="1"/>
</dbReference>
<dbReference type="InterPro" id="IPR020806">
    <property type="entry name" value="PKS_PP-bd"/>
</dbReference>
<evidence type="ECO:0000256" key="3">
    <source>
        <dbReference type="ARBA" id="ARBA00022679"/>
    </source>
</evidence>
<feature type="active site" description="Proton acceptor; for dehydratase activity" evidence="8">
    <location>
        <position position="979"/>
    </location>
</feature>
<dbReference type="InterPro" id="IPR020841">
    <property type="entry name" value="PKS_Beta-ketoAc_synthase_dom"/>
</dbReference>
<keyword evidence="6" id="KW-0511">Multifunctional enzyme</keyword>
<dbReference type="SUPFAM" id="SSF52151">
    <property type="entry name" value="FabD/lysophospholipase-like"/>
    <property type="match status" value="1"/>
</dbReference>
<dbReference type="Pfam" id="PF16197">
    <property type="entry name" value="KAsynt_C_assoc"/>
    <property type="match status" value="1"/>
</dbReference>
<dbReference type="CDD" id="cd05274">
    <property type="entry name" value="KR_FAS_SDR_x"/>
    <property type="match status" value="1"/>
</dbReference>
<dbReference type="InterPro" id="IPR018201">
    <property type="entry name" value="Ketoacyl_synth_AS"/>
</dbReference>
<dbReference type="PANTHER" id="PTHR43775:SF29">
    <property type="entry name" value="ASPERFURANONE POLYKETIDE SYNTHASE AFOG-RELATED"/>
    <property type="match status" value="1"/>
</dbReference>
<dbReference type="InterPro" id="IPR016035">
    <property type="entry name" value="Acyl_Trfase/lysoPLipase"/>
</dbReference>
<dbReference type="SUPFAM" id="SSF50129">
    <property type="entry name" value="GroES-like"/>
    <property type="match status" value="1"/>
</dbReference>
<dbReference type="GO" id="GO:0016491">
    <property type="term" value="F:oxidoreductase activity"/>
    <property type="evidence" value="ECO:0007669"/>
    <property type="project" value="UniProtKB-KW"/>
</dbReference>
<dbReference type="SUPFAM" id="SSF51735">
    <property type="entry name" value="NAD(P)-binding Rossmann-fold domains"/>
    <property type="match status" value="2"/>
</dbReference>
<dbReference type="SMR" id="A0A194WA14"/>
<dbReference type="InterPro" id="IPR020807">
    <property type="entry name" value="PKS_DH"/>
</dbReference>
<dbReference type="InterPro" id="IPR032821">
    <property type="entry name" value="PKS_assoc"/>
</dbReference>
<evidence type="ECO:0000256" key="1">
    <source>
        <dbReference type="ARBA" id="ARBA00022450"/>
    </source>
</evidence>
<dbReference type="GO" id="GO:0004315">
    <property type="term" value="F:3-oxoacyl-[acyl-carrier-protein] synthase activity"/>
    <property type="evidence" value="ECO:0007669"/>
    <property type="project" value="InterPro"/>
</dbReference>
<dbReference type="Pfam" id="PF02801">
    <property type="entry name" value="Ketoacyl-synt_C"/>
    <property type="match status" value="1"/>
</dbReference>
<keyword evidence="2" id="KW-0597">Phosphoprotein</keyword>
<protein>
    <submittedName>
        <fullName evidence="12">Lovastatin diketide synthase LovF</fullName>
    </submittedName>
</protein>
<dbReference type="GO" id="GO:0006633">
    <property type="term" value="P:fatty acid biosynthetic process"/>
    <property type="evidence" value="ECO:0007669"/>
    <property type="project" value="InterPro"/>
</dbReference>
<dbReference type="EMBL" id="CM003107">
    <property type="protein sequence ID" value="KUI73152.1"/>
    <property type="molecule type" value="Genomic_DNA"/>
</dbReference>
<dbReference type="PROSITE" id="PS50075">
    <property type="entry name" value="CARRIER"/>
    <property type="match status" value="1"/>
</dbReference>
<dbReference type="GO" id="GO:0004312">
    <property type="term" value="F:fatty acid synthase activity"/>
    <property type="evidence" value="ECO:0007669"/>
    <property type="project" value="TreeGrafter"/>
</dbReference>
<dbReference type="CDD" id="cd05195">
    <property type="entry name" value="enoyl_red"/>
    <property type="match status" value="1"/>
</dbReference>
<dbReference type="InterPro" id="IPR014043">
    <property type="entry name" value="Acyl_transferase_dom"/>
</dbReference>